<dbReference type="Gene3D" id="3.30.70.270">
    <property type="match status" value="2"/>
</dbReference>
<evidence type="ECO:0000256" key="1">
    <source>
        <dbReference type="ARBA" id="ARBA00012493"/>
    </source>
</evidence>
<dbReference type="InterPro" id="IPR050951">
    <property type="entry name" value="Retrovirus_Pol_polyprotein"/>
</dbReference>
<keyword evidence="6" id="KW-1185">Reference proteome</keyword>
<dbReference type="Pfam" id="PF17919">
    <property type="entry name" value="RT_RNaseH_2"/>
    <property type="match status" value="1"/>
</dbReference>
<reference evidence="5 6" key="1">
    <citation type="submission" date="2016-03" db="EMBL/GenBank/DDBJ databases">
        <title>EvidentialGene: Evidence-directed Construction of Genes on Genomes.</title>
        <authorList>
            <person name="Gilbert D.G."/>
            <person name="Choi J.-H."/>
            <person name="Mockaitis K."/>
            <person name="Colbourne J."/>
            <person name="Pfrender M."/>
        </authorList>
    </citation>
    <scope>NUCLEOTIDE SEQUENCE [LARGE SCALE GENOMIC DNA]</scope>
    <source>
        <strain evidence="5 6">Xinb3</strain>
        <tissue evidence="5">Complete organism</tissue>
    </source>
</reference>
<evidence type="ECO:0000313" key="5">
    <source>
        <dbReference type="EMBL" id="KZR97407.1"/>
    </source>
</evidence>
<dbReference type="SUPFAM" id="SSF56672">
    <property type="entry name" value="DNA/RNA polymerases"/>
    <property type="match status" value="1"/>
</dbReference>
<evidence type="ECO:0000256" key="2">
    <source>
        <dbReference type="ARBA" id="ARBA00023268"/>
    </source>
</evidence>
<sequence>LSFFSSSINEHITHLEQVFCILKTAGLKLKRTKCEFFKEELDYLGYIVSRKGITPNLKKLEAIMKYPAPNNTKELSSFLGLASYYRKFIRAFADKAHPLTALTRKTAEWKWGEAERDAFNCIKNCLITRPILSYPDFKREFIIYTDASGYGIGAVLAQIQSPPQSADSAETNE</sequence>
<proteinExistence type="predicted"/>
<evidence type="ECO:0000259" key="3">
    <source>
        <dbReference type="Pfam" id="PF00078"/>
    </source>
</evidence>
<protein>
    <recommendedName>
        <fullName evidence="1">RNA-directed DNA polymerase</fullName>
        <ecNumber evidence="1">2.7.7.49</ecNumber>
    </recommendedName>
</protein>
<gene>
    <name evidence="5" type="ORF">APZ42_007742</name>
</gene>
<organism evidence="5 6">
    <name type="scientific">Daphnia magna</name>
    <dbReference type="NCBI Taxonomy" id="35525"/>
    <lineage>
        <taxon>Eukaryota</taxon>
        <taxon>Metazoa</taxon>
        <taxon>Ecdysozoa</taxon>
        <taxon>Arthropoda</taxon>
        <taxon>Crustacea</taxon>
        <taxon>Branchiopoda</taxon>
        <taxon>Diplostraca</taxon>
        <taxon>Cladocera</taxon>
        <taxon>Anomopoda</taxon>
        <taxon>Daphniidae</taxon>
        <taxon>Daphnia</taxon>
    </lineage>
</organism>
<feature type="domain" description="Reverse transcriptase" evidence="3">
    <location>
        <begin position="3"/>
        <end position="48"/>
    </location>
</feature>
<dbReference type="InterPro" id="IPR043502">
    <property type="entry name" value="DNA/RNA_pol_sf"/>
</dbReference>
<feature type="non-terminal residue" evidence="5">
    <location>
        <position position="1"/>
    </location>
</feature>
<dbReference type="GO" id="GO:0003964">
    <property type="term" value="F:RNA-directed DNA polymerase activity"/>
    <property type="evidence" value="ECO:0007669"/>
    <property type="project" value="UniProtKB-EC"/>
</dbReference>
<dbReference type="EMBL" id="LRGB01021605">
    <property type="protein sequence ID" value="KZR97407.1"/>
    <property type="molecule type" value="Genomic_DNA"/>
</dbReference>
<dbReference type="InterPro" id="IPR000477">
    <property type="entry name" value="RT_dom"/>
</dbReference>
<dbReference type="InterPro" id="IPR041577">
    <property type="entry name" value="RT_RNaseH_2"/>
</dbReference>
<dbReference type="PANTHER" id="PTHR37984:SF5">
    <property type="entry name" value="PROTEIN NYNRIN-LIKE"/>
    <property type="match status" value="1"/>
</dbReference>
<dbReference type="InterPro" id="IPR043128">
    <property type="entry name" value="Rev_trsase/Diguanyl_cyclase"/>
</dbReference>
<dbReference type="Proteomes" id="UP000076858">
    <property type="component" value="Unassembled WGS sequence"/>
</dbReference>
<dbReference type="FunFam" id="3.30.70.270:FF:000020">
    <property type="entry name" value="Transposon Tf2-6 polyprotein-like Protein"/>
    <property type="match status" value="1"/>
</dbReference>
<name>A0A164F469_9CRUS</name>
<keyword evidence="2" id="KW-0511">Multifunctional enzyme</keyword>
<feature type="domain" description="Reverse transcriptase/retrotransposon-derived protein RNase H-like" evidence="4">
    <location>
        <begin position="111"/>
        <end position="161"/>
    </location>
</feature>
<accession>A0A164F469</accession>
<comment type="caution">
    <text evidence="5">The sequence shown here is derived from an EMBL/GenBank/DDBJ whole genome shotgun (WGS) entry which is preliminary data.</text>
</comment>
<dbReference type="STRING" id="35525.A0A164F469"/>
<feature type="non-terminal residue" evidence="5">
    <location>
        <position position="173"/>
    </location>
</feature>
<dbReference type="AlphaFoldDB" id="A0A164F469"/>
<dbReference type="Pfam" id="PF00078">
    <property type="entry name" value="RVT_1"/>
    <property type="match status" value="1"/>
</dbReference>
<dbReference type="PANTHER" id="PTHR37984">
    <property type="entry name" value="PROTEIN CBG26694"/>
    <property type="match status" value="1"/>
</dbReference>
<evidence type="ECO:0000313" key="6">
    <source>
        <dbReference type="Proteomes" id="UP000076858"/>
    </source>
</evidence>
<dbReference type="EC" id="2.7.7.49" evidence="1"/>
<evidence type="ECO:0000259" key="4">
    <source>
        <dbReference type="Pfam" id="PF17919"/>
    </source>
</evidence>